<organism evidence="2">
    <name type="scientific">Setaria italica</name>
    <name type="common">Foxtail millet</name>
    <name type="synonym">Panicum italicum</name>
    <dbReference type="NCBI Taxonomy" id="4555"/>
    <lineage>
        <taxon>Eukaryota</taxon>
        <taxon>Viridiplantae</taxon>
        <taxon>Streptophyta</taxon>
        <taxon>Embryophyta</taxon>
        <taxon>Tracheophyta</taxon>
        <taxon>Spermatophyta</taxon>
        <taxon>Magnoliopsida</taxon>
        <taxon>Liliopsida</taxon>
        <taxon>Poales</taxon>
        <taxon>Poaceae</taxon>
        <taxon>PACMAD clade</taxon>
        <taxon>Panicoideae</taxon>
        <taxon>Panicodae</taxon>
        <taxon>Paniceae</taxon>
        <taxon>Cenchrinae</taxon>
        <taxon>Setaria</taxon>
    </lineage>
</organism>
<dbReference type="AlphaFoldDB" id="A0A368PL43"/>
<proteinExistence type="predicted"/>
<feature type="compositionally biased region" description="Basic residues" evidence="1">
    <location>
        <begin position="74"/>
        <end position="86"/>
    </location>
</feature>
<feature type="compositionally biased region" description="Basic and acidic residues" evidence="1">
    <location>
        <begin position="62"/>
        <end position="73"/>
    </location>
</feature>
<accession>A0A368PL43</accession>
<evidence type="ECO:0000256" key="1">
    <source>
        <dbReference type="SAM" id="MobiDB-lite"/>
    </source>
</evidence>
<protein>
    <submittedName>
        <fullName evidence="2">Uncharacterized protein</fullName>
    </submittedName>
</protein>
<name>A0A368PL43_SETIT</name>
<dbReference type="EMBL" id="CM003528">
    <property type="protein sequence ID" value="RCV05740.1"/>
    <property type="molecule type" value="Genomic_DNA"/>
</dbReference>
<evidence type="ECO:0000313" key="2">
    <source>
        <dbReference type="EMBL" id="RCV05740.1"/>
    </source>
</evidence>
<sequence>MRLLCPAPRRSLGIALQLPPLLPRLCYCCSVSLGAEGPATASSREACPGRPCSPSAAATTPEGREATAGEHRGGRCRRPGRRRARREARGAGDARGAAGICGGKCVENLKNQ</sequence>
<gene>
    <name evidence="2" type="ORF">SETIT_1G107800v2</name>
</gene>
<reference evidence="2" key="1">
    <citation type="journal article" date="2012" name="Nat. Biotechnol.">
        <title>Reference genome sequence of the model plant Setaria.</title>
        <authorList>
            <person name="Bennetzen J.L."/>
            <person name="Schmutz J."/>
            <person name="Wang H."/>
            <person name="Percifield R."/>
            <person name="Hawkins J."/>
            <person name="Pontaroli A.C."/>
            <person name="Estep M."/>
            <person name="Feng L."/>
            <person name="Vaughn J.N."/>
            <person name="Grimwood J."/>
            <person name="Jenkins J."/>
            <person name="Barry K."/>
            <person name="Lindquist E."/>
            <person name="Hellsten U."/>
            <person name="Deshpande S."/>
            <person name="Wang X."/>
            <person name="Wu X."/>
            <person name="Mitros T."/>
            <person name="Triplett J."/>
            <person name="Yang X."/>
            <person name="Ye C.Y."/>
            <person name="Mauro-Herrera M."/>
            <person name="Wang L."/>
            <person name="Li P."/>
            <person name="Sharma M."/>
            <person name="Sharma R."/>
            <person name="Ronald P.C."/>
            <person name="Panaud O."/>
            <person name="Kellogg E.A."/>
            <person name="Brutnell T.P."/>
            <person name="Doust A.N."/>
            <person name="Tuskan G.A."/>
            <person name="Rokhsar D."/>
            <person name="Devos K.M."/>
        </authorList>
    </citation>
    <scope>NUCLEOTIDE SEQUENCE [LARGE SCALE GENOMIC DNA]</scope>
    <source>
        <strain evidence="2">Yugu1</strain>
    </source>
</reference>
<reference evidence="2" key="2">
    <citation type="submission" date="2015-07" db="EMBL/GenBank/DDBJ databases">
        <authorList>
            <person name="Noorani M."/>
        </authorList>
    </citation>
    <scope>NUCLEOTIDE SEQUENCE</scope>
    <source>
        <strain evidence="2">Yugu1</strain>
    </source>
</reference>
<feature type="region of interest" description="Disordered" evidence="1">
    <location>
        <begin position="36"/>
        <end position="100"/>
    </location>
</feature>